<gene>
    <name evidence="3" type="ORF">ADEAN_001032100</name>
</gene>
<feature type="compositionally biased region" description="Low complexity" evidence="2">
    <location>
        <begin position="428"/>
        <end position="448"/>
    </location>
</feature>
<accession>A0A7G2CV13</accession>
<feature type="compositionally biased region" description="Basic and acidic residues" evidence="2">
    <location>
        <begin position="265"/>
        <end position="288"/>
    </location>
</feature>
<organism evidence="3 4">
    <name type="scientific">Angomonas deanei</name>
    <dbReference type="NCBI Taxonomy" id="59799"/>
    <lineage>
        <taxon>Eukaryota</taxon>
        <taxon>Discoba</taxon>
        <taxon>Euglenozoa</taxon>
        <taxon>Kinetoplastea</taxon>
        <taxon>Metakinetoplastina</taxon>
        <taxon>Trypanosomatida</taxon>
        <taxon>Trypanosomatidae</taxon>
        <taxon>Strigomonadinae</taxon>
        <taxon>Angomonas</taxon>
    </lineage>
</organism>
<dbReference type="VEuPathDB" id="TriTrypDB:ADEAN_001032100"/>
<dbReference type="Proteomes" id="UP000515908">
    <property type="component" value="Chromosome 28"/>
</dbReference>
<proteinExistence type="predicted"/>
<feature type="region of interest" description="Disordered" evidence="2">
    <location>
        <begin position="528"/>
        <end position="558"/>
    </location>
</feature>
<evidence type="ECO:0000313" key="3">
    <source>
        <dbReference type="EMBL" id="CAD2222774.1"/>
    </source>
</evidence>
<dbReference type="AlphaFoldDB" id="A0A7G2CV13"/>
<feature type="region of interest" description="Disordered" evidence="2">
    <location>
        <begin position="265"/>
        <end position="311"/>
    </location>
</feature>
<feature type="coiled-coil region" evidence="1">
    <location>
        <begin position="28"/>
        <end position="163"/>
    </location>
</feature>
<reference evidence="3 4" key="1">
    <citation type="submission" date="2020-08" db="EMBL/GenBank/DDBJ databases">
        <authorList>
            <person name="Newling K."/>
            <person name="Davey J."/>
            <person name="Forrester S."/>
        </authorList>
    </citation>
    <scope>NUCLEOTIDE SEQUENCE [LARGE SCALE GENOMIC DNA]</scope>
    <source>
        <strain evidence="4">Crithidia deanei Carvalho (ATCC PRA-265)</strain>
    </source>
</reference>
<name>A0A7G2CV13_9TRYP</name>
<evidence type="ECO:0000256" key="1">
    <source>
        <dbReference type="SAM" id="Coils"/>
    </source>
</evidence>
<keyword evidence="1" id="KW-0175">Coiled coil</keyword>
<sequence>MRVALLQDRERERLESQRRAEEVMRTHLQALLRQEEASRENIVELQRERRSTIGMLRQQEEEELLAEEEEREKAEEALRQHHDLCQRLLDEEAIQRRALEEKEEEAFQRLAMEEEEHLADALDQEAQRLEEAEEAEEQTRQALEALQQQETAARRRLEEEEQKDLQAWMGFLEDELADLIEQEAASLEWQEALDALLRQEAQQRQEIEKTEDTQRGALEARERFARAVSQLYAEEAEDRESVEMSMEEELLGVIEGLEEDYYQSKDAEADRVKREKEEERQYRFRSKSESVTGSHVSRLIPGQKIEETESGKLKLVGDPAVALVEERMRERKRQEKIRQKKQQEQLQKQMEELERKHQALNDLQEEQRRVSESPRRSTATNSKPKTNKNVNRNVSPTPLEVVPLSEANPYKSNNTSSSNPVPPISGGPLSAFSFPAESSANSSNNNFPGGKPSPRRNKKKDNNTSGAFASPIPKRTPRDRVSTFAPQDDLSLDVAGKKIGTPSKSRSRASSLASVGVPNGGAVHISAAAALNTPTSARRPSDIRGRNMSLYSEEEDEL</sequence>
<evidence type="ECO:0000313" key="4">
    <source>
        <dbReference type="Proteomes" id="UP000515908"/>
    </source>
</evidence>
<evidence type="ECO:0000256" key="2">
    <source>
        <dbReference type="SAM" id="MobiDB-lite"/>
    </source>
</evidence>
<feature type="region of interest" description="Disordered" evidence="2">
    <location>
        <begin position="327"/>
        <end position="515"/>
    </location>
</feature>
<protein>
    <submittedName>
        <fullName evidence="3">Uncharacterized protein</fullName>
    </submittedName>
</protein>
<feature type="compositionally biased region" description="Polar residues" evidence="2">
    <location>
        <begin position="376"/>
        <end position="396"/>
    </location>
</feature>
<feature type="compositionally biased region" description="Basic and acidic residues" evidence="2">
    <location>
        <begin position="327"/>
        <end position="375"/>
    </location>
</feature>
<dbReference type="EMBL" id="LR877172">
    <property type="protein sequence ID" value="CAD2222774.1"/>
    <property type="molecule type" value="Genomic_DNA"/>
</dbReference>
<keyword evidence="4" id="KW-1185">Reference proteome</keyword>